<dbReference type="InterPro" id="IPR032374">
    <property type="entry name" value="SGTA_dimer"/>
</dbReference>
<dbReference type="PROSITE" id="PS50005">
    <property type="entry name" value="TPR"/>
    <property type="match status" value="3"/>
</dbReference>
<dbReference type="AlphaFoldDB" id="A0A3S5CI93"/>
<dbReference type="GO" id="GO:0060090">
    <property type="term" value="F:molecular adaptor activity"/>
    <property type="evidence" value="ECO:0007669"/>
    <property type="project" value="TreeGrafter"/>
</dbReference>
<organism evidence="6 7">
    <name type="scientific">Protopolystoma xenopodis</name>
    <dbReference type="NCBI Taxonomy" id="117903"/>
    <lineage>
        <taxon>Eukaryota</taxon>
        <taxon>Metazoa</taxon>
        <taxon>Spiralia</taxon>
        <taxon>Lophotrochozoa</taxon>
        <taxon>Platyhelminthes</taxon>
        <taxon>Monogenea</taxon>
        <taxon>Polyopisthocotylea</taxon>
        <taxon>Polystomatidea</taxon>
        <taxon>Polystomatidae</taxon>
        <taxon>Protopolystoma</taxon>
    </lineage>
</organism>
<feature type="repeat" description="TPR" evidence="4">
    <location>
        <begin position="147"/>
        <end position="180"/>
    </location>
</feature>
<dbReference type="SMART" id="SM00028">
    <property type="entry name" value="TPR"/>
    <property type="match status" value="3"/>
</dbReference>
<gene>
    <name evidence="6" type="ORF">PXEA_LOCUS17093</name>
</gene>
<accession>A0A3S5CI93</accession>
<dbReference type="SUPFAM" id="SSF48452">
    <property type="entry name" value="TPR-like"/>
    <property type="match status" value="1"/>
</dbReference>
<name>A0A3S5CI93_9PLAT</name>
<dbReference type="Pfam" id="PF00515">
    <property type="entry name" value="TPR_1"/>
    <property type="match status" value="2"/>
</dbReference>
<dbReference type="EMBL" id="CAAALY010063095">
    <property type="protein sequence ID" value="VEL23653.1"/>
    <property type="molecule type" value="Genomic_DNA"/>
</dbReference>
<dbReference type="InterPro" id="IPR019734">
    <property type="entry name" value="TPR_rpt"/>
</dbReference>
<evidence type="ECO:0000313" key="7">
    <source>
        <dbReference type="Proteomes" id="UP000784294"/>
    </source>
</evidence>
<evidence type="ECO:0000313" key="6">
    <source>
        <dbReference type="EMBL" id="VEL23653.1"/>
    </source>
</evidence>
<dbReference type="PANTHER" id="PTHR45831:SF2">
    <property type="entry name" value="LD24721P"/>
    <property type="match status" value="1"/>
</dbReference>
<dbReference type="GO" id="GO:0072380">
    <property type="term" value="C:TRC complex"/>
    <property type="evidence" value="ECO:0007669"/>
    <property type="project" value="TreeGrafter"/>
</dbReference>
<dbReference type="InterPro" id="IPR047150">
    <property type="entry name" value="SGT"/>
</dbReference>
<evidence type="ECO:0000259" key="5">
    <source>
        <dbReference type="Pfam" id="PF16546"/>
    </source>
</evidence>
<dbReference type="InterPro" id="IPR013105">
    <property type="entry name" value="TPR_2"/>
</dbReference>
<evidence type="ECO:0000256" key="3">
    <source>
        <dbReference type="ARBA" id="ARBA00022803"/>
    </source>
</evidence>
<evidence type="ECO:0000256" key="4">
    <source>
        <dbReference type="PROSITE-ProRule" id="PRU00339"/>
    </source>
</evidence>
<dbReference type="PANTHER" id="PTHR45831">
    <property type="entry name" value="LD24721P"/>
    <property type="match status" value="1"/>
</dbReference>
<dbReference type="GO" id="GO:0006620">
    <property type="term" value="P:post-translational protein targeting to endoplasmic reticulum membrane"/>
    <property type="evidence" value="ECO:0007669"/>
    <property type="project" value="TreeGrafter"/>
</dbReference>
<feature type="repeat" description="TPR" evidence="4">
    <location>
        <begin position="79"/>
        <end position="112"/>
    </location>
</feature>
<feature type="domain" description="SGTA homodimerisation" evidence="5">
    <location>
        <begin position="6"/>
        <end position="52"/>
    </location>
</feature>
<dbReference type="Pfam" id="PF07719">
    <property type="entry name" value="TPR_2"/>
    <property type="match status" value="1"/>
</dbReference>
<dbReference type="Proteomes" id="UP000784294">
    <property type="component" value="Unassembled WGS sequence"/>
</dbReference>
<proteinExistence type="inferred from homology"/>
<keyword evidence="7" id="KW-1185">Reference proteome</keyword>
<protein>
    <recommendedName>
        <fullName evidence="5">SGTA homodimerisation domain-containing protein</fullName>
    </recommendedName>
</protein>
<comment type="caution">
    <text evidence="6">The sequence shown here is derived from an EMBL/GenBank/DDBJ whole genome shotgun (WGS) entry which is preliminary data.</text>
</comment>
<keyword evidence="3 4" id="KW-0802">TPR repeat</keyword>
<feature type="repeat" description="TPR" evidence="4">
    <location>
        <begin position="113"/>
        <end position="146"/>
    </location>
</feature>
<dbReference type="Gene3D" id="1.20.5.420">
    <property type="entry name" value="Immunoglobulin FC, subunit C"/>
    <property type="match status" value="1"/>
</dbReference>
<evidence type="ECO:0000256" key="1">
    <source>
        <dbReference type="ARBA" id="ARBA00008175"/>
    </source>
</evidence>
<dbReference type="OrthoDB" id="2335338at2759"/>
<dbReference type="PROSITE" id="PS50293">
    <property type="entry name" value="TPR_REGION"/>
    <property type="match status" value="1"/>
</dbReference>
<dbReference type="Gene3D" id="1.25.40.10">
    <property type="entry name" value="Tetratricopeptide repeat domain"/>
    <property type="match status" value="1"/>
</dbReference>
<comment type="similarity">
    <text evidence="1">Belongs to the SGT family.</text>
</comment>
<dbReference type="Pfam" id="PF16546">
    <property type="entry name" value="SGTA_dimer"/>
    <property type="match status" value="1"/>
</dbReference>
<keyword evidence="2" id="KW-0677">Repeat</keyword>
<evidence type="ECO:0000256" key="2">
    <source>
        <dbReference type="ARBA" id="ARBA00022737"/>
    </source>
</evidence>
<dbReference type="GO" id="GO:0016020">
    <property type="term" value="C:membrane"/>
    <property type="evidence" value="ECO:0007669"/>
    <property type="project" value="TreeGrafter"/>
</dbReference>
<sequence length="249" mass="27941">MVFFRLYQSIADFLRKEARSDSYSAGILESLEIARQCIETAFSLNPEAPSEVDLIQVFGGLNKNRTKLPEASEEAKQMAENLKAQGNQCMKEEQFQEAVACYTKAIEMAPSTAVYYCNRAAAYSRMSRHQDTVKDCERALEIDPDYSKAYGRMGLAYSSMDNHARAVECYQKALELDPTNENCRQNLQIAKNRLQSSSTTNPDILSALANVFGNFNPNSGVADEASILRHPLMQNLAHRFISNPNMQNL</sequence>
<reference evidence="6" key="1">
    <citation type="submission" date="2018-11" db="EMBL/GenBank/DDBJ databases">
        <authorList>
            <consortium name="Pathogen Informatics"/>
        </authorList>
    </citation>
    <scope>NUCLEOTIDE SEQUENCE</scope>
</reference>
<dbReference type="InterPro" id="IPR011990">
    <property type="entry name" value="TPR-like_helical_dom_sf"/>
</dbReference>